<keyword evidence="4" id="KW-1185">Reference proteome</keyword>
<evidence type="ECO:0000313" key="3">
    <source>
        <dbReference type="EMBL" id="SNV09706.1"/>
    </source>
</evidence>
<dbReference type="EMBL" id="LT906449">
    <property type="protein sequence ID" value="SNV09706.1"/>
    <property type="molecule type" value="Genomic_DNA"/>
</dbReference>
<dbReference type="InterPro" id="IPR049236">
    <property type="entry name" value="DUF6850"/>
</dbReference>
<feature type="domain" description="DUF6850" evidence="1">
    <location>
        <begin position="55"/>
        <end position="527"/>
    </location>
</feature>
<evidence type="ECO:0000313" key="5">
    <source>
        <dbReference type="Proteomes" id="UP000215539"/>
    </source>
</evidence>
<protein>
    <recommendedName>
        <fullName evidence="1">DUF6850 domain-containing protein</fullName>
    </recommendedName>
</protein>
<reference evidence="2 4" key="1">
    <citation type="submission" date="2016-02" db="EMBL/GenBank/DDBJ databases">
        <authorList>
            <person name="Holder M.E."/>
            <person name="Ajami N.J."/>
            <person name="Petrosino J.F."/>
        </authorList>
    </citation>
    <scope>NUCLEOTIDE SEQUENCE [LARGE SCALE GENOMIC DNA]</scope>
    <source>
        <strain evidence="2 4">CCUG 32990</strain>
    </source>
</reference>
<dbReference type="Pfam" id="PF21012">
    <property type="entry name" value="DUF6850"/>
    <property type="match status" value="1"/>
</dbReference>
<name>A0AAX2H033_9FLAO</name>
<dbReference type="AlphaFoldDB" id="A0AAX2H033"/>
<dbReference type="Proteomes" id="UP000065822">
    <property type="component" value="Chromosome"/>
</dbReference>
<dbReference type="RefSeq" id="WP_066428083.1">
    <property type="nucleotide sequence ID" value="NZ_CP014227.1"/>
</dbReference>
<reference evidence="3 5" key="2">
    <citation type="submission" date="2017-06" db="EMBL/GenBank/DDBJ databases">
        <authorList>
            <consortium name="Pathogen Informatics"/>
        </authorList>
    </citation>
    <scope>NUCLEOTIDE SEQUENCE [LARGE SCALE GENOMIC DNA]</scope>
    <source>
        <strain evidence="3 5">NCTC12947</strain>
    </source>
</reference>
<evidence type="ECO:0000259" key="1">
    <source>
        <dbReference type="Pfam" id="PF21012"/>
    </source>
</evidence>
<dbReference type="EMBL" id="CP014227">
    <property type="protein sequence ID" value="AMD84517.1"/>
    <property type="molecule type" value="Genomic_DNA"/>
</dbReference>
<evidence type="ECO:0000313" key="4">
    <source>
        <dbReference type="Proteomes" id="UP000065822"/>
    </source>
</evidence>
<gene>
    <name evidence="2" type="ORF">AXF12_02645</name>
    <name evidence="3" type="ORF">SAMEA44541418_01213</name>
</gene>
<organism evidence="3 5">
    <name type="scientific">Capnocytophaga haemolytica</name>
    <dbReference type="NCBI Taxonomy" id="45243"/>
    <lineage>
        <taxon>Bacteria</taxon>
        <taxon>Pseudomonadati</taxon>
        <taxon>Bacteroidota</taxon>
        <taxon>Flavobacteriia</taxon>
        <taxon>Flavobacteriales</taxon>
        <taxon>Flavobacteriaceae</taxon>
        <taxon>Capnocytophaga</taxon>
    </lineage>
</organism>
<sequence>MLRNIFIAFAFTTALYAQQEKDSVSDFSCINVISIKPQPLSHFFQQQYASYLHSPIFLKEALIGNFTTSSLFYNHERGDFHLAQSPEKAHNFGLNTRGLYKHKQYTFFGDLEVRRTYEDGKRWNISYNNVDENGLLDDPHYFAVSRLAAWNNQHYTLDGGVIFPLLTDLWHLQLSTRYNLQESYRTENDPRAKIMRSELLFNAQTTFRLAPSHRLSLGGEVGYANLQNRISITNKQTDSPQDYDRYLKWQLGYGTLYNRPFDSTKRRNLQYGVNLAYHYKGNFFAQLSYNLYDTDTYNNNTLNSDEQDDVLANYARSNYALHLHYNSVLRAGAQLLLTADIGQTDGYNRLTALAGKNYTMQQHYATLSVALLQQDKQHISSDAGVALTYRQTEQKDALASTESDVAYLMIKPYYSWELPFEKISVVPTFAAGVRIPVRSVLTNANVDYLKPLLPDDYAAQTTHLFYDEVVYPDSAYFAAHQYYLQFGTDLRFPVGKGRTLVVGASSHYTTDLHKKHRYTLNAHLTMQY</sequence>
<evidence type="ECO:0000313" key="2">
    <source>
        <dbReference type="EMBL" id="AMD84517.1"/>
    </source>
</evidence>
<proteinExistence type="predicted"/>
<accession>A0AAX2H033</accession>
<dbReference type="KEGG" id="chg:AXF12_02645"/>
<dbReference type="Proteomes" id="UP000215539">
    <property type="component" value="Chromosome 1"/>
</dbReference>